<keyword evidence="1" id="KW-0812">Transmembrane</keyword>
<accession>A0A3B0ZBN8</accession>
<keyword evidence="1" id="KW-0472">Membrane</keyword>
<name>A0A3B0ZBN8_9ZZZZ</name>
<sequence>MKWFLRILIAVDQLGNAIAGGYPDAVISARVGYFANKADSPMRAYWQILEWIINCAFYPIDGPNHCLCSLNDDKEEKFIHGNDFARAILGLIIIAACIFIAIILRIIVIIVPSSHYKFKLSKLKSNNNES</sequence>
<dbReference type="AlphaFoldDB" id="A0A3B0ZBN8"/>
<organism evidence="2">
    <name type="scientific">hydrothermal vent metagenome</name>
    <dbReference type="NCBI Taxonomy" id="652676"/>
    <lineage>
        <taxon>unclassified sequences</taxon>
        <taxon>metagenomes</taxon>
        <taxon>ecological metagenomes</taxon>
    </lineage>
</organism>
<reference evidence="2" key="1">
    <citation type="submission" date="2018-06" db="EMBL/GenBank/DDBJ databases">
        <authorList>
            <person name="Zhirakovskaya E."/>
        </authorList>
    </citation>
    <scope>NUCLEOTIDE SEQUENCE</scope>
</reference>
<proteinExistence type="predicted"/>
<dbReference type="EMBL" id="UOFS01000002">
    <property type="protein sequence ID" value="VAW90815.1"/>
    <property type="molecule type" value="Genomic_DNA"/>
</dbReference>
<gene>
    <name evidence="2" type="ORF">MNBD_GAMMA22-285</name>
</gene>
<evidence type="ECO:0000256" key="1">
    <source>
        <dbReference type="SAM" id="Phobius"/>
    </source>
</evidence>
<protein>
    <submittedName>
        <fullName evidence="2">Uncharacterized protein</fullName>
    </submittedName>
</protein>
<feature type="transmembrane region" description="Helical" evidence="1">
    <location>
        <begin position="87"/>
        <end position="111"/>
    </location>
</feature>
<keyword evidence="1" id="KW-1133">Transmembrane helix</keyword>
<evidence type="ECO:0000313" key="2">
    <source>
        <dbReference type="EMBL" id="VAW90815.1"/>
    </source>
</evidence>